<proteinExistence type="predicted"/>
<sequence>KEIGISDENEKGDKEAGIELDSSTEKNKKKALIHNQKLAYTDEENKKSSGIVTEIGSLVNVSQSISDNISDSPTLLTLKRQDLLRNFYKKEDFLEGIDINTLLGLSDMGDD</sequence>
<name>A0A9N9K6X6_9GLOM</name>
<feature type="non-terminal residue" evidence="1">
    <location>
        <position position="111"/>
    </location>
</feature>
<feature type="non-terminal residue" evidence="1">
    <location>
        <position position="1"/>
    </location>
</feature>
<protein>
    <submittedName>
        <fullName evidence="1">13197_t:CDS:1</fullName>
    </submittedName>
</protein>
<evidence type="ECO:0000313" key="2">
    <source>
        <dbReference type="Proteomes" id="UP000789759"/>
    </source>
</evidence>
<gene>
    <name evidence="1" type="ORF">CPELLU_LOCUS18861</name>
</gene>
<keyword evidence="2" id="KW-1185">Reference proteome</keyword>
<dbReference type="EMBL" id="CAJVQA010040399">
    <property type="protein sequence ID" value="CAG8813005.1"/>
    <property type="molecule type" value="Genomic_DNA"/>
</dbReference>
<reference evidence="1" key="1">
    <citation type="submission" date="2021-06" db="EMBL/GenBank/DDBJ databases">
        <authorList>
            <person name="Kallberg Y."/>
            <person name="Tangrot J."/>
            <person name="Rosling A."/>
        </authorList>
    </citation>
    <scope>NUCLEOTIDE SEQUENCE</scope>
    <source>
        <strain evidence="1">FL966</strain>
    </source>
</reference>
<evidence type="ECO:0000313" key="1">
    <source>
        <dbReference type="EMBL" id="CAG8813005.1"/>
    </source>
</evidence>
<accession>A0A9N9K6X6</accession>
<dbReference type="AlphaFoldDB" id="A0A9N9K6X6"/>
<dbReference type="Proteomes" id="UP000789759">
    <property type="component" value="Unassembled WGS sequence"/>
</dbReference>
<organism evidence="1 2">
    <name type="scientific">Cetraspora pellucida</name>
    <dbReference type="NCBI Taxonomy" id="1433469"/>
    <lineage>
        <taxon>Eukaryota</taxon>
        <taxon>Fungi</taxon>
        <taxon>Fungi incertae sedis</taxon>
        <taxon>Mucoromycota</taxon>
        <taxon>Glomeromycotina</taxon>
        <taxon>Glomeromycetes</taxon>
        <taxon>Diversisporales</taxon>
        <taxon>Gigasporaceae</taxon>
        <taxon>Cetraspora</taxon>
    </lineage>
</organism>
<comment type="caution">
    <text evidence="1">The sequence shown here is derived from an EMBL/GenBank/DDBJ whole genome shotgun (WGS) entry which is preliminary data.</text>
</comment>